<dbReference type="AlphaFoldDB" id="A0A8J4H8J9"/>
<dbReference type="NCBIfam" id="TIGR02889">
    <property type="entry name" value="spore_YpeB"/>
    <property type="match status" value="1"/>
</dbReference>
<evidence type="ECO:0000313" key="4">
    <source>
        <dbReference type="Proteomes" id="UP000677918"/>
    </source>
</evidence>
<protein>
    <submittedName>
        <fullName evidence="3">Germination protein YpeB</fullName>
    </submittedName>
</protein>
<comment type="caution">
    <text evidence="3">The sequence shown here is derived from an EMBL/GenBank/DDBJ whole genome shotgun (WGS) entry which is preliminary data.</text>
</comment>
<dbReference type="Proteomes" id="UP000677918">
    <property type="component" value="Unassembled WGS sequence"/>
</dbReference>
<accession>A0A8J4H8J9</accession>
<dbReference type="Pfam" id="PF20769">
    <property type="entry name" value="YPEB_N"/>
    <property type="match status" value="1"/>
</dbReference>
<evidence type="ECO:0000259" key="2">
    <source>
        <dbReference type="Pfam" id="PF20769"/>
    </source>
</evidence>
<keyword evidence="4" id="KW-1185">Reference proteome</keyword>
<dbReference type="EMBL" id="BOVK01000068">
    <property type="protein sequence ID" value="GIQ71049.1"/>
    <property type="molecule type" value="Genomic_DNA"/>
</dbReference>
<feature type="domain" description="Sporulation protein YpeB PepSY1 and PepSY2" evidence="1">
    <location>
        <begin position="185"/>
        <end position="373"/>
    </location>
</feature>
<name>A0A8J4H8J9_9BACL</name>
<evidence type="ECO:0000259" key="1">
    <source>
        <dbReference type="Pfam" id="PF14620"/>
    </source>
</evidence>
<reference evidence="3" key="1">
    <citation type="submission" date="2021-04" db="EMBL/GenBank/DDBJ databases">
        <title>Draft genome sequence of Xylanibacillus composti strain K13.</title>
        <authorList>
            <person name="Uke A."/>
            <person name="Chhe C."/>
            <person name="Baramee S."/>
            <person name="Kosugi A."/>
        </authorList>
    </citation>
    <scope>NUCLEOTIDE SEQUENCE</scope>
    <source>
        <strain evidence="3">K13</strain>
    </source>
</reference>
<dbReference type="InterPro" id="IPR048402">
    <property type="entry name" value="YpeB_N"/>
</dbReference>
<dbReference type="InterPro" id="IPR014239">
    <property type="entry name" value="YpeB_PepSY1-2"/>
</dbReference>
<organism evidence="3 4">
    <name type="scientific">Xylanibacillus composti</name>
    <dbReference type="NCBI Taxonomy" id="1572762"/>
    <lineage>
        <taxon>Bacteria</taxon>
        <taxon>Bacillati</taxon>
        <taxon>Bacillota</taxon>
        <taxon>Bacilli</taxon>
        <taxon>Bacillales</taxon>
        <taxon>Paenibacillaceae</taxon>
        <taxon>Xylanibacillus</taxon>
    </lineage>
</organism>
<sequence length="453" mass="51298">MYKRMSGVLFPILVIALIGAGVWGYQEHQEKNSVLIKAENQYQRAFHNLSYNLDQVHNELGKALALGADSHQFQRKSLISVWRMTNMAQSDVNQLPLALMPFNRTEDFLSKMADFAYRTSIRDLDKEPLTDDEMKTLHALYDYSKKTANEIRSMQAKVLQENLRWMDVEMALASEEEVLDNTIVDGFKTVDKQVNAYEDINWGPSTSAIFEKRGFKALSGKTVTEEEVKQKARQFFGLDPDAELTVTENGKGTEYASYSVVAGGGEDSHLSADYSKKGGHLIWFMNTRPVESEQLTVEQARERAQAFLRKHGFGDMQAVAYDPYNHSASLTMARVTDGVLIYPEKLTVRVALDNGEIVGLHAADYIYNQKERKPGKPKLSAEEARKSLNGNFDLQSTNVALIENEIKQEVLCYEFIGRINGGQYRIYINAENGMEEKLERLREADVDVNENVS</sequence>
<evidence type="ECO:0000313" key="3">
    <source>
        <dbReference type="EMBL" id="GIQ71049.1"/>
    </source>
</evidence>
<feature type="domain" description="Sporulation protein YpeB N-terminal" evidence="2">
    <location>
        <begin position="30"/>
        <end position="167"/>
    </location>
</feature>
<dbReference type="GO" id="GO:0009847">
    <property type="term" value="P:spore germination"/>
    <property type="evidence" value="ECO:0007669"/>
    <property type="project" value="InterPro"/>
</dbReference>
<dbReference type="RefSeq" id="WP_213413855.1">
    <property type="nucleotide sequence ID" value="NZ_BOVK01000068.1"/>
</dbReference>
<dbReference type="Pfam" id="PF14620">
    <property type="entry name" value="YPEB_PepSY1-2"/>
    <property type="match status" value="1"/>
</dbReference>
<gene>
    <name evidence="3" type="ORF">XYCOK13_38730</name>
</gene>
<proteinExistence type="predicted"/>